<proteinExistence type="predicted"/>
<dbReference type="EMBL" id="CASHSV030000823">
    <property type="protein sequence ID" value="CAJ2678363.1"/>
    <property type="molecule type" value="Genomic_DNA"/>
</dbReference>
<evidence type="ECO:0000313" key="2">
    <source>
        <dbReference type="Proteomes" id="UP001177021"/>
    </source>
</evidence>
<comment type="caution">
    <text evidence="1">The sequence shown here is derived from an EMBL/GenBank/DDBJ whole genome shotgun (WGS) entry which is preliminary data.</text>
</comment>
<keyword evidence="2" id="KW-1185">Reference proteome</keyword>
<gene>
    <name evidence="1" type="ORF">MILVUS5_LOCUS40662</name>
</gene>
<sequence length="210" mass="24122">MEQESDHRLSMSMEDLGFNTSYNMKGKLGEKHYDDVGPKVFISKNLEIERKRREKLGSRLLVLRSLVPIITSMNKASIIEDAITYTKMLQKEVEILTKELDEMEETRKKKAEQKTCESSAAGEKINISWIEEEIQVAKIDGSNMLWAKMIIENKRGRFKKLVEDLNNSNIEMIDLSVTTIEGAYHITATLKGMSGEPIELYQIPTIMKFK</sequence>
<dbReference type="Proteomes" id="UP001177021">
    <property type="component" value="Unassembled WGS sequence"/>
</dbReference>
<name>A0ACB0MCR4_TRIPR</name>
<protein>
    <submittedName>
        <fullName evidence="1">Uncharacterized protein</fullName>
    </submittedName>
</protein>
<accession>A0ACB0MCR4</accession>
<organism evidence="1 2">
    <name type="scientific">Trifolium pratense</name>
    <name type="common">Red clover</name>
    <dbReference type="NCBI Taxonomy" id="57577"/>
    <lineage>
        <taxon>Eukaryota</taxon>
        <taxon>Viridiplantae</taxon>
        <taxon>Streptophyta</taxon>
        <taxon>Embryophyta</taxon>
        <taxon>Tracheophyta</taxon>
        <taxon>Spermatophyta</taxon>
        <taxon>Magnoliopsida</taxon>
        <taxon>eudicotyledons</taxon>
        <taxon>Gunneridae</taxon>
        <taxon>Pentapetalae</taxon>
        <taxon>rosids</taxon>
        <taxon>fabids</taxon>
        <taxon>Fabales</taxon>
        <taxon>Fabaceae</taxon>
        <taxon>Papilionoideae</taxon>
        <taxon>50 kb inversion clade</taxon>
        <taxon>NPAAA clade</taxon>
        <taxon>Hologalegina</taxon>
        <taxon>IRL clade</taxon>
        <taxon>Trifolieae</taxon>
        <taxon>Trifolium</taxon>
    </lineage>
</organism>
<reference evidence="1" key="1">
    <citation type="submission" date="2023-10" db="EMBL/GenBank/DDBJ databases">
        <authorList>
            <person name="Rodriguez Cubillos JULIANA M."/>
            <person name="De Vega J."/>
        </authorList>
    </citation>
    <scope>NUCLEOTIDE SEQUENCE</scope>
</reference>
<evidence type="ECO:0000313" key="1">
    <source>
        <dbReference type="EMBL" id="CAJ2678363.1"/>
    </source>
</evidence>